<dbReference type="Gene3D" id="3.10.180.10">
    <property type="entry name" value="2,3-Dihydroxybiphenyl 1,2-Dioxygenase, domain 1"/>
    <property type="match status" value="1"/>
</dbReference>
<dbReference type="SUPFAM" id="SSF54593">
    <property type="entry name" value="Glyoxalase/Bleomycin resistance protein/Dihydroxybiphenyl dioxygenase"/>
    <property type="match status" value="1"/>
</dbReference>
<dbReference type="PROSITE" id="PS51819">
    <property type="entry name" value="VOC"/>
    <property type="match status" value="1"/>
</dbReference>
<dbReference type="EMBL" id="BOPG01000045">
    <property type="protein sequence ID" value="GIJ59256.1"/>
    <property type="molecule type" value="Genomic_DNA"/>
</dbReference>
<name>A0A8J3ZCT4_9ACTN</name>
<dbReference type="Pfam" id="PF13669">
    <property type="entry name" value="Glyoxalase_4"/>
    <property type="match status" value="1"/>
</dbReference>
<dbReference type="Proteomes" id="UP000612585">
    <property type="component" value="Unassembled WGS sequence"/>
</dbReference>
<dbReference type="InterPro" id="IPR037523">
    <property type="entry name" value="VOC_core"/>
</dbReference>
<sequence>MHHVGYWVPDLAAAAERAAGTLGVGPFLVHRHVRFDSFRLADGTQVTDPAYLDHSAAFAAWGPVVLELAEVHSVDPALAEAYGIAFDRVGHVSWVTDDLDAEGERLRRAGCRPIHTASTGAVSVAWYTGGDLFPHPIELHRAGPPILGMHARLTALAAGRDGSELPHELLRPI</sequence>
<gene>
    <name evidence="2" type="ORF">Vau01_067720</name>
</gene>
<proteinExistence type="predicted"/>
<keyword evidence="3" id="KW-1185">Reference proteome</keyword>
<evidence type="ECO:0000259" key="1">
    <source>
        <dbReference type="PROSITE" id="PS51819"/>
    </source>
</evidence>
<protein>
    <recommendedName>
        <fullName evidence="1">VOC domain-containing protein</fullName>
    </recommendedName>
</protein>
<evidence type="ECO:0000313" key="3">
    <source>
        <dbReference type="Proteomes" id="UP000612585"/>
    </source>
</evidence>
<reference evidence="2" key="1">
    <citation type="submission" date="2021-01" db="EMBL/GenBank/DDBJ databases">
        <title>Whole genome shotgun sequence of Virgisporangium aurantiacum NBRC 16421.</title>
        <authorList>
            <person name="Komaki H."/>
            <person name="Tamura T."/>
        </authorList>
    </citation>
    <scope>NUCLEOTIDE SEQUENCE</scope>
    <source>
        <strain evidence="2">NBRC 16421</strain>
    </source>
</reference>
<comment type="caution">
    <text evidence="2">The sequence shown here is derived from an EMBL/GenBank/DDBJ whole genome shotgun (WGS) entry which is preliminary data.</text>
</comment>
<accession>A0A8J3ZCT4</accession>
<dbReference type="InterPro" id="IPR029068">
    <property type="entry name" value="Glyas_Bleomycin-R_OHBP_Dase"/>
</dbReference>
<dbReference type="RefSeq" id="WP_204001109.1">
    <property type="nucleotide sequence ID" value="NZ_BOPG01000045.1"/>
</dbReference>
<organism evidence="2 3">
    <name type="scientific">Virgisporangium aurantiacum</name>
    <dbReference type="NCBI Taxonomy" id="175570"/>
    <lineage>
        <taxon>Bacteria</taxon>
        <taxon>Bacillati</taxon>
        <taxon>Actinomycetota</taxon>
        <taxon>Actinomycetes</taxon>
        <taxon>Micromonosporales</taxon>
        <taxon>Micromonosporaceae</taxon>
        <taxon>Virgisporangium</taxon>
    </lineage>
</organism>
<dbReference type="AlphaFoldDB" id="A0A8J3ZCT4"/>
<evidence type="ECO:0000313" key="2">
    <source>
        <dbReference type="EMBL" id="GIJ59256.1"/>
    </source>
</evidence>
<feature type="domain" description="VOC" evidence="1">
    <location>
        <begin position="1"/>
        <end position="142"/>
    </location>
</feature>